<protein>
    <submittedName>
        <fullName evidence="7">ABC transporter permease</fullName>
    </submittedName>
</protein>
<evidence type="ECO:0000256" key="3">
    <source>
        <dbReference type="ARBA" id="ARBA00022989"/>
    </source>
</evidence>
<dbReference type="InterPro" id="IPR047817">
    <property type="entry name" value="ABC2_TM_bact-type"/>
</dbReference>
<keyword evidence="3 5" id="KW-1133">Transmembrane helix</keyword>
<organism evidence="7 8">
    <name type="scientific">Deinococcus rubellus</name>
    <dbReference type="NCBI Taxonomy" id="1889240"/>
    <lineage>
        <taxon>Bacteria</taxon>
        <taxon>Thermotogati</taxon>
        <taxon>Deinococcota</taxon>
        <taxon>Deinococci</taxon>
        <taxon>Deinococcales</taxon>
        <taxon>Deinococcaceae</taxon>
        <taxon>Deinococcus</taxon>
    </lineage>
</organism>
<proteinExistence type="predicted"/>
<evidence type="ECO:0000256" key="2">
    <source>
        <dbReference type="ARBA" id="ARBA00022692"/>
    </source>
</evidence>
<name>A0ABY5YHL1_9DEIO</name>
<dbReference type="InterPro" id="IPR013525">
    <property type="entry name" value="ABC2_TM"/>
</dbReference>
<dbReference type="InterPro" id="IPR000412">
    <property type="entry name" value="ABC_2_transport"/>
</dbReference>
<gene>
    <name evidence="7" type="ORF">N0D28_02465</name>
</gene>
<accession>A0ABY5YHL1</accession>
<keyword evidence="2 5" id="KW-0812">Transmembrane</keyword>
<comment type="subcellular location">
    <subcellularLocation>
        <location evidence="1">Membrane</location>
        <topology evidence="1">Multi-pass membrane protein</topology>
    </subcellularLocation>
</comment>
<dbReference type="Proteomes" id="UP001060261">
    <property type="component" value="Chromosome"/>
</dbReference>
<sequence>MTTSNVPATARHIASPLRPFMALARAEVVRLLRNRSYLIPALLLPILFFALWGLPNASGKLSGVNAGQYMLVSYAAYGLITTAMYGFGVAVASERASGWWRQLRIAPVSPVAIFGAKITASLVMGLLSFVALCLFAGLVGHVWLSVPMFFSVLVRLLLGMVPFALLGLALGLLVGPDAAVGVANLISLPMMFASGIFIPLEVAPAFVKTIAPYLPAYHYGQLGWSALGAGQGAEWTHWAWLAGYSAVFLLIARWAAGRAETRR</sequence>
<dbReference type="InterPro" id="IPR051784">
    <property type="entry name" value="Nod_factor_ABC_transporter"/>
</dbReference>
<dbReference type="PANTHER" id="PTHR43229">
    <property type="entry name" value="NODULATION PROTEIN J"/>
    <property type="match status" value="1"/>
</dbReference>
<evidence type="ECO:0000256" key="1">
    <source>
        <dbReference type="ARBA" id="ARBA00004141"/>
    </source>
</evidence>
<evidence type="ECO:0000256" key="5">
    <source>
        <dbReference type="SAM" id="Phobius"/>
    </source>
</evidence>
<keyword evidence="8" id="KW-1185">Reference proteome</keyword>
<feature type="transmembrane region" description="Helical" evidence="5">
    <location>
        <begin position="149"/>
        <end position="173"/>
    </location>
</feature>
<dbReference type="EMBL" id="CP104213">
    <property type="protein sequence ID" value="UWX64549.1"/>
    <property type="molecule type" value="Genomic_DNA"/>
</dbReference>
<evidence type="ECO:0000313" key="8">
    <source>
        <dbReference type="Proteomes" id="UP001060261"/>
    </source>
</evidence>
<feature type="domain" description="ABC transmembrane type-2" evidence="6">
    <location>
        <begin position="36"/>
        <end position="259"/>
    </location>
</feature>
<feature type="transmembrane region" description="Helical" evidence="5">
    <location>
        <begin position="74"/>
        <end position="93"/>
    </location>
</feature>
<dbReference type="PROSITE" id="PS51012">
    <property type="entry name" value="ABC_TM2"/>
    <property type="match status" value="1"/>
</dbReference>
<keyword evidence="4 5" id="KW-0472">Membrane</keyword>
<feature type="transmembrane region" description="Helical" evidence="5">
    <location>
        <begin position="114"/>
        <end position="143"/>
    </location>
</feature>
<evidence type="ECO:0000256" key="4">
    <source>
        <dbReference type="ARBA" id="ARBA00023136"/>
    </source>
</evidence>
<evidence type="ECO:0000313" key="7">
    <source>
        <dbReference type="EMBL" id="UWX64549.1"/>
    </source>
</evidence>
<evidence type="ECO:0000259" key="6">
    <source>
        <dbReference type="PROSITE" id="PS51012"/>
    </source>
</evidence>
<dbReference type="PIRSF" id="PIRSF006648">
    <property type="entry name" value="DrrB"/>
    <property type="match status" value="1"/>
</dbReference>
<feature type="transmembrane region" description="Helical" evidence="5">
    <location>
        <begin position="237"/>
        <end position="256"/>
    </location>
</feature>
<dbReference type="RefSeq" id="WP_260560821.1">
    <property type="nucleotide sequence ID" value="NZ_BAABEC010000072.1"/>
</dbReference>
<feature type="transmembrane region" description="Helical" evidence="5">
    <location>
        <begin position="185"/>
        <end position="207"/>
    </location>
</feature>
<dbReference type="PANTHER" id="PTHR43229:SF3">
    <property type="entry name" value="ABC-TYPE MULTIDRUG TRANSPORT SYSTEM, PERMEASE COMPONENT"/>
    <property type="match status" value="1"/>
</dbReference>
<reference evidence="7" key="1">
    <citation type="submission" date="2022-09" db="EMBL/GenBank/DDBJ databases">
        <title>genome sequence of Deinococcus rubellus.</title>
        <authorList>
            <person name="Srinivasan S."/>
        </authorList>
    </citation>
    <scope>NUCLEOTIDE SEQUENCE</scope>
    <source>
        <strain evidence="7">Ant6</strain>
    </source>
</reference>
<feature type="transmembrane region" description="Helical" evidence="5">
    <location>
        <begin position="37"/>
        <end position="54"/>
    </location>
</feature>
<dbReference type="Pfam" id="PF12698">
    <property type="entry name" value="ABC2_membrane_3"/>
    <property type="match status" value="1"/>
</dbReference>